<feature type="transmembrane region" description="Helical" evidence="2">
    <location>
        <begin position="683"/>
        <end position="706"/>
    </location>
</feature>
<organism evidence="3 4">
    <name type="scientific">Recurvomyces mirabilis</name>
    <dbReference type="NCBI Taxonomy" id="574656"/>
    <lineage>
        <taxon>Eukaryota</taxon>
        <taxon>Fungi</taxon>
        <taxon>Dikarya</taxon>
        <taxon>Ascomycota</taxon>
        <taxon>Pezizomycotina</taxon>
        <taxon>Dothideomycetes</taxon>
        <taxon>Dothideomycetidae</taxon>
        <taxon>Mycosphaerellales</taxon>
        <taxon>Teratosphaeriaceae</taxon>
        <taxon>Recurvomyces</taxon>
    </lineage>
</organism>
<feature type="compositionally biased region" description="Polar residues" evidence="1">
    <location>
        <begin position="112"/>
        <end position="125"/>
    </location>
</feature>
<feature type="region of interest" description="Disordered" evidence="1">
    <location>
        <begin position="584"/>
        <end position="639"/>
    </location>
</feature>
<feature type="region of interest" description="Disordered" evidence="1">
    <location>
        <begin position="278"/>
        <end position="300"/>
    </location>
</feature>
<comment type="caution">
    <text evidence="3">The sequence shown here is derived from an EMBL/GenBank/DDBJ whole genome shotgun (WGS) entry which is preliminary data.</text>
</comment>
<evidence type="ECO:0008006" key="5">
    <source>
        <dbReference type="Google" id="ProtNLM"/>
    </source>
</evidence>
<accession>A0AAE1C2L6</accession>
<dbReference type="EMBL" id="JAUTXT010000014">
    <property type="protein sequence ID" value="KAK3675623.1"/>
    <property type="molecule type" value="Genomic_DNA"/>
</dbReference>
<feature type="region of interest" description="Disordered" evidence="1">
    <location>
        <begin position="224"/>
        <end position="264"/>
    </location>
</feature>
<gene>
    <name evidence="3" type="ORF">LTR78_004707</name>
</gene>
<keyword evidence="2" id="KW-1133">Transmembrane helix</keyword>
<dbReference type="AlphaFoldDB" id="A0AAE1C2L6"/>
<evidence type="ECO:0000256" key="1">
    <source>
        <dbReference type="SAM" id="MobiDB-lite"/>
    </source>
</evidence>
<protein>
    <recommendedName>
        <fullName evidence="5">Glycoprotease family protein</fullName>
    </recommendedName>
</protein>
<reference evidence="3" key="1">
    <citation type="submission" date="2023-07" db="EMBL/GenBank/DDBJ databases">
        <title>Black Yeasts Isolated from many extreme environments.</title>
        <authorList>
            <person name="Coleine C."/>
            <person name="Stajich J.E."/>
            <person name="Selbmann L."/>
        </authorList>
    </citation>
    <scope>NUCLEOTIDE SEQUENCE</scope>
    <source>
        <strain evidence="3">CCFEE 5485</strain>
    </source>
</reference>
<dbReference type="Proteomes" id="UP001274830">
    <property type="component" value="Unassembled WGS sequence"/>
</dbReference>
<feature type="region of interest" description="Disordered" evidence="1">
    <location>
        <begin position="63"/>
        <end position="125"/>
    </location>
</feature>
<sequence>MQSPKPSRSGSKRKPGRHGGINRPGLAVDTSFTKHQAEAPKQVFPYESKTQELTFVSIPDARLQKSGRKSSLRAELENRLPFRPSANRSLSDTQQSHQPGHARPTYDRAGATTDQSCDVRNDSTSSRLLPLHKRIRGLRPSPLDLSNDISPSDRAITIGIAIPSQAVSEHNETPQATLQPHWAQQVQTPTIVITPAKEDFDMAEVSDLARRDYRASSVYSRYTNGGMRRRDTPPVPPLPLFVGKTRRGPGLTIAPTDSSRNKPRDTAISAVTLFEEDDELHSPPASARTFTSQSHLPTPRRSKGWWNVITSPFSAGSKSHAGFWRSPSPLDDDEDRQSMLRNAADMNTAGPHAGVIFTNRGLDDNEVRSALPVETSGSRPIVPKRSDTAPGALDGSEAAVNIYRVPSQGLAAAYYDPTRHFPSLIVDSATAEAMRGSMVGWSPSHSVAHPDDRRSLRLMEPKPAGLVNASKDLEIVDGRSHPFSMHGDITQSPEYTSETGATPKEPAHAAGAERNIFSTPSVEELHETGSARPTAQRGATDATLASHFSPLSPTPILESAHMATYMGPQSTNGELREVQLTPARMPSPLSPRQTDRSLEGVNFPPQDHGYDPTATKGFMRPKMHERNDSSSSLGLGITDGEKELYPPQRTFVERPRLGTDRFGQLTITKSEKAGPVTPWHRRFFWLLASIVAFMLLMLVILLVMLIPQAQNDMAVQASWTNLTGFPSLPTGIATFIQPSLAKKASGCVNPESLWSCAVPAGQQVESEVPNFRFEIRFRNGTLPRNETQLARRSSVIANAGSLARRDGLTGSLFTADPAAPSKGDQSFMGQYVDNITVPYEGEQTPFYFSLLDPAALDLLGSRLRRRHEGSPYPYPNLVDSNSTSNATTNAANSIPKPALQANGKPAESELYPYASAQPLRLYNRGKDNEHYGFYTYFDRSLLISNITSTSSTTNNGLSNSLNSDVPLANASAVCTWSQTRLHFQIWTKKGTVASLSDVIPLNGLPAANGTANDMTAPGSFPYPVTVTIDRHGGQASKKGVYCYGLDAEQRVVESVKTWIGEDRGFDGRLVNAAMVPGSNGTGVQKRGSDGAGKYGGVDGGTGGYVSTSIM</sequence>
<feature type="region of interest" description="Disordered" evidence="1">
    <location>
        <begin position="478"/>
        <end position="510"/>
    </location>
</feature>
<feature type="compositionally biased region" description="Low complexity" evidence="1">
    <location>
        <begin position="880"/>
        <end position="893"/>
    </location>
</feature>
<keyword evidence="4" id="KW-1185">Reference proteome</keyword>
<evidence type="ECO:0000256" key="2">
    <source>
        <dbReference type="SAM" id="Phobius"/>
    </source>
</evidence>
<proteinExistence type="predicted"/>
<feature type="region of interest" description="Disordered" evidence="1">
    <location>
        <begin position="373"/>
        <end position="393"/>
    </location>
</feature>
<feature type="region of interest" description="Disordered" evidence="1">
    <location>
        <begin position="523"/>
        <end position="542"/>
    </location>
</feature>
<feature type="compositionally biased region" description="Polar residues" evidence="1">
    <location>
        <begin position="489"/>
        <end position="500"/>
    </location>
</feature>
<evidence type="ECO:0000313" key="3">
    <source>
        <dbReference type="EMBL" id="KAK3675623.1"/>
    </source>
</evidence>
<evidence type="ECO:0000313" key="4">
    <source>
        <dbReference type="Proteomes" id="UP001274830"/>
    </source>
</evidence>
<name>A0AAE1C2L6_9PEZI</name>
<feature type="region of interest" description="Disordered" evidence="1">
    <location>
        <begin position="870"/>
        <end position="903"/>
    </location>
</feature>
<feature type="region of interest" description="Disordered" evidence="1">
    <location>
        <begin position="1"/>
        <end position="48"/>
    </location>
</feature>
<feature type="compositionally biased region" description="Polar residues" evidence="1">
    <location>
        <begin position="86"/>
        <end position="98"/>
    </location>
</feature>
<keyword evidence="2" id="KW-0472">Membrane</keyword>
<keyword evidence="2" id="KW-0812">Transmembrane</keyword>